<dbReference type="InterPro" id="IPR019644">
    <property type="entry name" value="DUF2508"/>
</dbReference>
<proteinExistence type="predicted"/>
<protein>
    <recommendedName>
        <fullName evidence="3">DUF2508 domain-containing protein</fullName>
    </recommendedName>
</protein>
<dbReference type="HOGENOM" id="CLU_175291_1_0_9"/>
<dbReference type="KEGG" id="csq:CSCA_4070"/>
<keyword evidence="2" id="KW-1185">Reference proteome</keyword>
<dbReference type="AlphaFoldDB" id="A0A0E3K2W4"/>
<accession>A0A0E3K2W4</accession>
<dbReference type="RefSeq" id="WP_029162305.1">
    <property type="nucleotide sequence ID" value="NZ_CP009933.1"/>
</dbReference>
<evidence type="ECO:0000313" key="1">
    <source>
        <dbReference type="EMBL" id="AKA71195.1"/>
    </source>
</evidence>
<sequence>MNRKEILAYITGKNVYTEEQKRLLYAIDKAREDLKNAVGYFELVNDPRLVDYAIYMEEAAKAKYAYLLNEAKKSNLKVISSDILKEVKVG</sequence>
<evidence type="ECO:0000313" key="2">
    <source>
        <dbReference type="Proteomes" id="UP000033115"/>
    </source>
</evidence>
<dbReference type="Proteomes" id="UP000033115">
    <property type="component" value="Chromosome"/>
</dbReference>
<evidence type="ECO:0008006" key="3">
    <source>
        <dbReference type="Google" id="ProtNLM"/>
    </source>
</evidence>
<gene>
    <name evidence="1" type="ORF">CSCA_4070</name>
</gene>
<name>A0A0E3K2W4_CLOSL</name>
<dbReference type="EMBL" id="CP009933">
    <property type="protein sequence ID" value="AKA71195.1"/>
    <property type="molecule type" value="Genomic_DNA"/>
</dbReference>
<reference evidence="1 2" key="1">
    <citation type="journal article" date="2015" name="J. Biotechnol.">
        <title>Complete genome sequence of a malodorant-producing acetogen, Clostridium scatologenes ATCC 25775(T).</title>
        <authorList>
            <person name="Zhu Z."/>
            <person name="Guo T."/>
            <person name="Zheng H."/>
            <person name="Song T."/>
            <person name="Ouyang P."/>
            <person name="Xie J."/>
        </authorList>
    </citation>
    <scope>NUCLEOTIDE SEQUENCE [LARGE SCALE GENOMIC DNA]</scope>
    <source>
        <strain evidence="1 2">ATCC 25775</strain>
    </source>
</reference>
<dbReference type="Pfam" id="PF10704">
    <property type="entry name" value="DUF2508"/>
    <property type="match status" value="1"/>
</dbReference>
<organism evidence="1 2">
    <name type="scientific">Clostridium scatologenes</name>
    <dbReference type="NCBI Taxonomy" id="1548"/>
    <lineage>
        <taxon>Bacteria</taxon>
        <taxon>Bacillati</taxon>
        <taxon>Bacillota</taxon>
        <taxon>Clostridia</taxon>
        <taxon>Eubacteriales</taxon>
        <taxon>Clostridiaceae</taxon>
        <taxon>Clostridium</taxon>
    </lineage>
</organism>
<dbReference type="STRING" id="1548.CSCA_4070"/>